<feature type="region of interest" description="Disordered" evidence="1">
    <location>
        <begin position="1"/>
        <end position="20"/>
    </location>
</feature>
<dbReference type="EMBL" id="JYDW01000976">
    <property type="protein sequence ID" value="KRZ47305.1"/>
    <property type="molecule type" value="Genomic_DNA"/>
</dbReference>
<protein>
    <submittedName>
        <fullName evidence="2">Uncharacterized protein</fullName>
    </submittedName>
</protein>
<evidence type="ECO:0000313" key="2">
    <source>
        <dbReference type="EMBL" id="KRZ47305.1"/>
    </source>
</evidence>
<accession>A0A0V1KJ36</accession>
<proteinExistence type="predicted"/>
<evidence type="ECO:0000313" key="3">
    <source>
        <dbReference type="Proteomes" id="UP000054721"/>
    </source>
</evidence>
<sequence length="44" mass="4756">MLRPQGTLDPSKMPKGLGNRCPLEISQNVHIDARPVTIQSLEGG</sequence>
<dbReference type="AlphaFoldDB" id="A0A0V1KJ36"/>
<gene>
    <name evidence="2" type="ORF">T02_2256</name>
</gene>
<comment type="caution">
    <text evidence="2">The sequence shown here is derived from an EMBL/GenBank/DDBJ whole genome shotgun (WGS) entry which is preliminary data.</text>
</comment>
<organism evidence="2 3">
    <name type="scientific">Trichinella nativa</name>
    <dbReference type="NCBI Taxonomy" id="6335"/>
    <lineage>
        <taxon>Eukaryota</taxon>
        <taxon>Metazoa</taxon>
        <taxon>Ecdysozoa</taxon>
        <taxon>Nematoda</taxon>
        <taxon>Enoplea</taxon>
        <taxon>Dorylaimia</taxon>
        <taxon>Trichinellida</taxon>
        <taxon>Trichinellidae</taxon>
        <taxon>Trichinella</taxon>
    </lineage>
</organism>
<dbReference type="Proteomes" id="UP000054721">
    <property type="component" value="Unassembled WGS sequence"/>
</dbReference>
<evidence type="ECO:0000256" key="1">
    <source>
        <dbReference type="SAM" id="MobiDB-lite"/>
    </source>
</evidence>
<reference evidence="2 3" key="1">
    <citation type="submission" date="2015-05" db="EMBL/GenBank/DDBJ databases">
        <title>Evolution of Trichinella species and genotypes.</title>
        <authorList>
            <person name="Korhonen P.K."/>
            <person name="Edoardo P."/>
            <person name="Giuseppe L.R."/>
            <person name="Gasser R.B."/>
        </authorList>
    </citation>
    <scope>NUCLEOTIDE SEQUENCE [LARGE SCALE GENOMIC DNA]</scope>
    <source>
        <strain evidence="2">ISS10</strain>
    </source>
</reference>
<keyword evidence="3" id="KW-1185">Reference proteome</keyword>
<name>A0A0V1KJ36_9BILA</name>